<dbReference type="Pfam" id="PF03937">
    <property type="entry name" value="Sdh5"/>
    <property type="match status" value="1"/>
</dbReference>
<dbReference type="GeneID" id="39734587"/>
<dbReference type="RefSeq" id="XP_028535628.1">
    <property type="nucleotide sequence ID" value="XM_028679961.1"/>
</dbReference>
<evidence type="ECO:0000256" key="1">
    <source>
        <dbReference type="ARBA" id="ARBA00023186"/>
    </source>
</evidence>
<evidence type="ECO:0000313" key="3">
    <source>
        <dbReference type="Proteomes" id="UP000220158"/>
    </source>
</evidence>
<dbReference type="Proteomes" id="UP000220158">
    <property type="component" value="Chromosome 2"/>
</dbReference>
<gene>
    <name evidence="2" type="ORF">PRELSG_0216800</name>
</gene>
<dbReference type="EMBL" id="LN835297">
    <property type="protein sequence ID" value="CRH03142.1"/>
    <property type="molecule type" value="Genomic_DNA"/>
</dbReference>
<dbReference type="InterPro" id="IPR005631">
    <property type="entry name" value="SDH"/>
</dbReference>
<keyword evidence="3" id="KW-1185">Reference proteome</keyword>
<proteinExistence type="predicted"/>
<organism evidence="2 3">
    <name type="scientific">Plasmodium relictum</name>
    <dbReference type="NCBI Taxonomy" id="85471"/>
    <lineage>
        <taxon>Eukaryota</taxon>
        <taxon>Sar</taxon>
        <taxon>Alveolata</taxon>
        <taxon>Apicomplexa</taxon>
        <taxon>Aconoidasida</taxon>
        <taxon>Haemosporida</taxon>
        <taxon>Plasmodiidae</taxon>
        <taxon>Plasmodium</taxon>
        <taxon>Plasmodium (Haemamoeba)</taxon>
    </lineage>
</organism>
<keyword evidence="1" id="KW-0143">Chaperone</keyword>
<dbReference type="OrthoDB" id="284292at2759"/>
<dbReference type="KEGG" id="prel:PRELSG_0216800"/>
<dbReference type="Gene3D" id="1.10.150.250">
    <property type="entry name" value="Flavinator of succinate dehydrogenase"/>
    <property type="match status" value="1"/>
</dbReference>
<dbReference type="SUPFAM" id="SSF109910">
    <property type="entry name" value="YgfY-like"/>
    <property type="match status" value="1"/>
</dbReference>
<reference evidence="2 3" key="1">
    <citation type="submission" date="2015-04" db="EMBL/GenBank/DDBJ databases">
        <authorList>
            <consortium name="Pathogen Informatics"/>
        </authorList>
    </citation>
    <scope>NUCLEOTIDE SEQUENCE [LARGE SCALE GENOMIC DNA]</scope>
    <source>
        <strain evidence="2 3">SGS1</strain>
    </source>
</reference>
<sequence length="124" mass="14709">MNRFAIFLRKLSTKNMISEDLDILKKKLRCRFKSVGMLELDTIINNYLNANMNKIDKYKVNLLYNLMDIDTNNLLKLFYFYSNSQNQNVEKLSDYLKNKDEKEIKDTFKLLIDILNHNANISSS</sequence>
<dbReference type="OMA" id="KKLRYKF"/>
<protein>
    <submittedName>
        <fullName evidence="2">Uncharacterized protein</fullName>
    </submittedName>
</protein>
<dbReference type="VEuPathDB" id="PlasmoDB:PRELSG_0216800"/>
<dbReference type="AlphaFoldDB" id="A0A1J1HDJ7"/>
<accession>A0A1J1HDJ7</accession>
<name>A0A1J1HDJ7_PLARL</name>
<dbReference type="InterPro" id="IPR036714">
    <property type="entry name" value="SDH_sf"/>
</dbReference>
<evidence type="ECO:0000313" key="2">
    <source>
        <dbReference type="EMBL" id="CRH03142.1"/>
    </source>
</evidence>